<gene>
    <name evidence="2" type="ORF">SAMN02745157_1345</name>
</gene>
<keyword evidence="1" id="KW-1133">Transmembrane helix</keyword>
<accession>A0A1M4XUK6</accession>
<keyword evidence="1" id="KW-0812">Transmembrane</keyword>
<protein>
    <submittedName>
        <fullName evidence="2">Uncharacterized membrane protein</fullName>
    </submittedName>
</protein>
<dbReference type="EMBL" id="FQUP01000001">
    <property type="protein sequence ID" value="SHE97189.1"/>
    <property type="molecule type" value="Genomic_DNA"/>
</dbReference>
<dbReference type="AlphaFoldDB" id="A0A1M4XUK6"/>
<organism evidence="2 3">
    <name type="scientific">Kaistia soli DSM 19436</name>
    <dbReference type="NCBI Taxonomy" id="1122133"/>
    <lineage>
        <taxon>Bacteria</taxon>
        <taxon>Pseudomonadati</taxon>
        <taxon>Pseudomonadota</taxon>
        <taxon>Alphaproteobacteria</taxon>
        <taxon>Hyphomicrobiales</taxon>
        <taxon>Kaistiaceae</taxon>
        <taxon>Kaistia</taxon>
    </lineage>
</organism>
<proteinExistence type="predicted"/>
<name>A0A1M4XUK6_9HYPH</name>
<dbReference type="RefSeq" id="WP_073051904.1">
    <property type="nucleotide sequence ID" value="NZ_FQUP01000001.1"/>
</dbReference>
<evidence type="ECO:0000313" key="3">
    <source>
        <dbReference type="Proteomes" id="UP000184485"/>
    </source>
</evidence>
<dbReference type="InterPro" id="IPR009200">
    <property type="entry name" value="DUF1269_membrane"/>
</dbReference>
<reference evidence="2 3" key="1">
    <citation type="submission" date="2016-11" db="EMBL/GenBank/DDBJ databases">
        <authorList>
            <person name="Jaros S."/>
            <person name="Januszkiewicz K."/>
            <person name="Wedrychowicz H."/>
        </authorList>
    </citation>
    <scope>NUCLEOTIDE SEQUENCE [LARGE SCALE GENOMIC DNA]</scope>
    <source>
        <strain evidence="2 3">DSM 19436</strain>
    </source>
</reference>
<keyword evidence="1" id="KW-0472">Membrane</keyword>
<feature type="transmembrane region" description="Helical" evidence="1">
    <location>
        <begin position="65"/>
        <end position="95"/>
    </location>
</feature>
<dbReference type="Proteomes" id="UP000184485">
    <property type="component" value="Unassembled WGS sequence"/>
</dbReference>
<dbReference type="STRING" id="1122133.SAMN02745157_1345"/>
<dbReference type="OrthoDB" id="275223at2"/>
<sequence length="175" mass="18366">MSDLVAIVYPSLEKAEAVRQEFLTLQKEYLISLDDAVIAVKTEDGKVKLHQMVNTTATGAASGSFWGLLVGMVFLMPVVGVVIGAASGALGGLLADFGINDKFMKDLSESLQPGNAALFLLIRSMTADKVLEEIQGYGGVVLKTSLDNDKETALRNALAGHAHVDAPVAPPAPSV</sequence>
<evidence type="ECO:0000313" key="2">
    <source>
        <dbReference type="EMBL" id="SHE97189.1"/>
    </source>
</evidence>
<keyword evidence="3" id="KW-1185">Reference proteome</keyword>
<dbReference type="Pfam" id="PF06897">
    <property type="entry name" value="DUF1269"/>
    <property type="match status" value="1"/>
</dbReference>
<evidence type="ECO:0000256" key="1">
    <source>
        <dbReference type="SAM" id="Phobius"/>
    </source>
</evidence>